<dbReference type="GO" id="GO:0005634">
    <property type="term" value="C:nucleus"/>
    <property type="evidence" value="ECO:0007669"/>
    <property type="project" value="TreeGrafter"/>
</dbReference>
<evidence type="ECO:0000313" key="5">
    <source>
        <dbReference type="Proteomes" id="UP000314986"/>
    </source>
</evidence>
<feature type="domain" description="CABIT" evidence="3">
    <location>
        <begin position="199"/>
        <end position="422"/>
    </location>
</feature>
<evidence type="ECO:0000256" key="2">
    <source>
        <dbReference type="SAM" id="MobiDB-lite"/>
    </source>
</evidence>
<feature type="domain" description="CABIT" evidence="3">
    <location>
        <begin position="8"/>
        <end position="176"/>
    </location>
</feature>
<dbReference type="AlphaFoldDB" id="A0A4W3J0H1"/>
<evidence type="ECO:0000259" key="3">
    <source>
        <dbReference type="Pfam" id="PF12736"/>
    </source>
</evidence>
<dbReference type="Proteomes" id="UP000314986">
    <property type="component" value="Unassembled WGS sequence"/>
</dbReference>
<reference evidence="4" key="4">
    <citation type="submission" date="2025-08" db="UniProtKB">
        <authorList>
            <consortium name="Ensembl"/>
        </authorList>
    </citation>
    <scope>IDENTIFICATION</scope>
</reference>
<evidence type="ECO:0000313" key="4">
    <source>
        <dbReference type="Ensembl" id="ENSCMIP00000033111.1"/>
    </source>
</evidence>
<dbReference type="GO" id="GO:0005737">
    <property type="term" value="C:cytoplasm"/>
    <property type="evidence" value="ECO:0007669"/>
    <property type="project" value="TreeGrafter"/>
</dbReference>
<reference evidence="5" key="2">
    <citation type="journal article" date="2007" name="PLoS Biol.">
        <title>Survey sequencing and comparative analysis of the elephant shark (Callorhinchus milii) genome.</title>
        <authorList>
            <person name="Venkatesh B."/>
            <person name="Kirkness E.F."/>
            <person name="Loh Y.H."/>
            <person name="Halpern A.L."/>
            <person name="Lee A.P."/>
            <person name="Johnson J."/>
            <person name="Dandona N."/>
            <person name="Viswanathan L.D."/>
            <person name="Tay A."/>
            <person name="Venter J.C."/>
            <person name="Strausberg R.L."/>
            <person name="Brenner S."/>
        </authorList>
    </citation>
    <scope>NUCLEOTIDE SEQUENCE [LARGE SCALE GENOMIC DNA]</scope>
</reference>
<dbReference type="InterPro" id="IPR025946">
    <property type="entry name" value="CABIT_dom"/>
</dbReference>
<evidence type="ECO:0000256" key="1">
    <source>
        <dbReference type="ARBA" id="ARBA00006414"/>
    </source>
</evidence>
<proteinExistence type="inferred from homology"/>
<accession>A0A4W3J0H1</accession>
<dbReference type="Pfam" id="PF12736">
    <property type="entry name" value="CABIT"/>
    <property type="match status" value="2"/>
</dbReference>
<keyword evidence="5" id="KW-1185">Reference proteome</keyword>
<dbReference type="PANTHER" id="PTHR15215">
    <property type="entry name" value="CABIT DOMAIN-CONTAINING PROTEIN"/>
    <property type="match status" value="1"/>
</dbReference>
<dbReference type="GeneTree" id="ENSGT00530000063770"/>
<dbReference type="Ensembl" id="ENSCMIT00000033616.1">
    <property type="protein sequence ID" value="ENSCMIP00000033111.1"/>
    <property type="gene ID" value="ENSCMIG00000014151.1"/>
</dbReference>
<reference evidence="4" key="5">
    <citation type="submission" date="2025-09" db="UniProtKB">
        <authorList>
            <consortium name="Ensembl"/>
        </authorList>
    </citation>
    <scope>IDENTIFICATION</scope>
</reference>
<protein>
    <recommendedName>
        <fullName evidence="3">CABIT domain-containing protein</fullName>
    </recommendedName>
</protein>
<reference evidence="5" key="1">
    <citation type="journal article" date="2006" name="Science">
        <title>Ancient noncoding elements conserved in the human genome.</title>
        <authorList>
            <person name="Venkatesh B."/>
            <person name="Kirkness E.F."/>
            <person name="Loh Y.H."/>
            <person name="Halpern A.L."/>
            <person name="Lee A.P."/>
            <person name="Johnson J."/>
            <person name="Dandona N."/>
            <person name="Viswanathan L.D."/>
            <person name="Tay A."/>
            <person name="Venter J.C."/>
            <person name="Strausberg R.L."/>
            <person name="Brenner S."/>
        </authorList>
    </citation>
    <scope>NUCLEOTIDE SEQUENCE [LARGE SCALE GENOMIC DNA]</scope>
</reference>
<comment type="similarity">
    <text evidence="1">Belongs to the themis family.</text>
</comment>
<dbReference type="PANTHER" id="PTHR15215:SF3">
    <property type="entry name" value="PROTEIN THEMIS3"/>
    <property type="match status" value="1"/>
</dbReference>
<reference evidence="5" key="3">
    <citation type="journal article" date="2014" name="Nature">
        <title>Elephant shark genome provides unique insights into gnathostome evolution.</title>
        <authorList>
            <consortium name="International Elephant Shark Genome Sequencing Consortium"/>
            <person name="Venkatesh B."/>
            <person name="Lee A.P."/>
            <person name="Ravi V."/>
            <person name="Maurya A.K."/>
            <person name="Lian M.M."/>
            <person name="Swann J.B."/>
            <person name="Ohta Y."/>
            <person name="Flajnik M.F."/>
            <person name="Sutoh Y."/>
            <person name="Kasahara M."/>
            <person name="Hoon S."/>
            <person name="Gangu V."/>
            <person name="Roy S.W."/>
            <person name="Irimia M."/>
            <person name="Korzh V."/>
            <person name="Kondrychyn I."/>
            <person name="Lim Z.W."/>
            <person name="Tay B.H."/>
            <person name="Tohari S."/>
            <person name="Kong K.W."/>
            <person name="Ho S."/>
            <person name="Lorente-Galdos B."/>
            <person name="Quilez J."/>
            <person name="Marques-Bonet T."/>
            <person name="Raney B.J."/>
            <person name="Ingham P.W."/>
            <person name="Tay A."/>
            <person name="Hillier L.W."/>
            <person name="Minx P."/>
            <person name="Boehm T."/>
            <person name="Wilson R.K."/>
            <person name="Brenner S."/>
            <person name="Warren W.C."/>
        </authorList>
    </citation>
    <scope>NUCLEOTIDE SEQUENCE [LARGE SCALE GENOMIC DNA]</scope>
</reference>
<dbReference type="OMA" id="MRQIYSM"/>
<name>A0A4W3J0H1_CALMI</name>
<feature type="region of interest" description="Disordered" evidence="2">
    <location>
        <begin position="465"/>
        <end position="487"/>
    </location>
</feature>
<dbReference type="InterPro" id="IPR039671">
    <property type="entry name" value="THEMIS"/>
</dbReference>
<dbReference type="InParanoid" id="A0A4W3J0H1"/>
<dbReference type="GO" id="GO:0050852">
    <property type="term" value="P:T cell receptor signaling pathway"/>
    <property type="evidence" value="ECO:0007669"/>
    <property type="project" value="TreeGrafter"/>
</dbReference>
<sequence length="527" mass="58688">LLFPNRDFLLVPEPDVYETVASLLHSNRIGPEREGQPRFQNNINIVLDNGTVIMRGEKLALLGIEEVGGVKGLRCKLLKRKANSMVWLPVTCRGLFQECHDDHYYTISQIVKWKIPAGRRRNVKPVVGTPTRSTGFSILPHNFTGQLQLLPYYSVKALIQFLPADLELQVMDVTDLVADQPFLVPVSLETLYHLPSNSFPVTVKVIDVKDNYGGLARGFEVGSCLTILGKKEMKKVLVTELSNSLVRQHFLVPRSYEGQLLRIPRTFQTVYDLELARMAGGVAWVVATTSYNRDAECLSSFGIGEQFRALHPATVFTRLGVGGQAEVKVLTCEKADSAETVNLPMYAEGKFIEILMDGERYTMEGLLAQHMAPFHVRVVTADLALTADPLPGLKELRVDGEVRMECLVARRQEGLAFEVPVELVTALVEVVNQVRTSPHQAQDPSPQFVQTVWLLSAEDYLRLRDYEDLSPPPPPRPPKPKSCSAAGVTGQLAKPLLTSEISMRRLAKNEAWGPQSMCWGNCWSLTS</sequence>
<organism evidence="4 5">
    <name type="scientific">Callorhinchus milii</name>
    <name type="common">Ghost shark</name>
    <dbReference type="NCBI Taxonomy" id="7868"/>
    <lineage>
        <taxon>Eukaryota</taxon>
        <taxon>Metazoa</taxon>
        <taxon>Chordata</taxon>
        <taxon>Craniata</taxon>
        <taxon>Vertebrata</taxon>
        <taxon>Chondrichthyes</taxon>
        <taxon>Holocephali</taxon>
        <taxon>Chimaeriformes</taxon>
        <taxon>Callorhinchidae</taxon>
        <taxon>Callorhinchus</taxon>
    </lineage>
</organism>